<accession>A0AAV4Y2V9</accession>
<name>A0AAV4Y2V9_CAEEX</name>
<evidence type="ECO:0000313" key="1">
    <source>
        <dbReference type="EMBL" id="GIZ00740.1"/>
    </source>
</evidence>
<keyword evidence="2" id="KW-1185">Reference proteome</keyword>
<organism evidence="1 2">
    <name type="scientific">Caerostris extrusa</name>
    <name type="common">Bark spider</name>
    <name type="synonym">Caerostris bankana</name>
    <dbReference type="NCBI Taxonomy" id="172846"/>
    <lineage>
        <taxon>Eukaryota</taxon>
        <taxon>Metazoa</taxon>
        <taxon>Ecdysozoa</taxon>
        <taxon>Arthropoda</taxon>
        <taxon>Chelicerata</taxon>
        <taxon>Arachnida</taxon>
        <taxon>Araneae</taxon>
        <taxon>Araneomorphae</taxon>
        <taxon>Entelegynae</taxon>
        <taxon>Araneoidea</taxon>
        <taxon>Araneidae</taxon>
        <taxon>Caerostris</taxon>
    </lineage>
</organism>
<reference evidence="1 2" key="1">
    <citation type="submission" date="2021-06" db="EMBL/GenBank/DDBJ databases">
        <title>Caerostris extrusa draft genome.</title>
        <authorList>
            <person name="Kono N."/>
            <person name="Arakawa K."/>
        </authorList>
    </citation>
    <scope>NUCLEOTIDE SEQUENCE [LARGE SCALE GENOMIC DNA]</scope>
</reference>
<evidence type="ECO:0000313" key="2">
    <source>
        <dbReference type="Proteomes" id="UP001054945"/>
    </source>
</evidence>
<sequence>MYLRHPEKYFSSSGRWKSTYIVELEMFLFSQHCQLVPRREMYVMFSEDRGDTTLILRTEGPVCFSTCRNASLFSVDNSLFVCACNSLSPPLWHIL</sequence>
<dbReference type="EMBL" id="BPLR01001199">
    <property type="protein sequence ID" value="GIZ00740.1"/>
    <property type="molecule type" value="Genomic_DNA"/>
</dbReference>
<comment type="caution">
    <text evidence="1">The sequence shown here is derived from an EMBL/GenBank/DDBJ whole genome shotgun (WGS) entry which is preliminary data.</text>
</comment>
<dbReference type="Proteomes" id="UP001054945">
    <property type="component" value="Unassembled WGS sequence"/>
</dbReference>
<dbReference type="AlphaFoldDB" id="A0AAV4Y2V9"/>
<protein>
    <submittedName>
        <fullName evidence="1">Uncharacterized protein</fullName>
    </submittedName>
</protein>
<proteinExistence type="predicted"/>
<gene>
    <name evidence="1" type="ORF">CEXT_777561</name>
</gene>